<evidence type="ECO:0000313" key="2">
    <source>
        <dbReference type="EMBL" id="GET04501.1"/>
    </source>
</evidence>
<feature type="compositionally biased region" description="Acidic residues" evidence="1">
    <location>
        <begin position="109"/>
        <end position="123"/>
    </location>
</feature>
<feature type="region of interest" description="Disordered" evidence="1">
    <location>
        <begin position="72"/>
        <end position="172"/>
    </location>
</feature>
<protein>
    <submittedName>
        <fullName evidence="2">Transposase domain-containing protein</fullName>
    </submittedName>
</protein>
<dbReference type="OrthoDB" id="2386388at2759"/>
<gene>
    <name evidence="2" type="ORF">RCL2_003080300</name>
</gene>
<feature type="compositionally biased region" description="Low complexity" evidence="1">
    <location>
        <begin position="73"/>
        <end position="82"/>
    </location>
</feature>
<comment type="caution">
    <text evidence="2">The sequence shown here is derived from an EMBL/GenBank/DDBJ whole genome shotgun (WGS) entry which is preliminary data.</text>
</comment>
<sequence>MQYFCSCRICKINPGGGKWLSTKKTFKKHQEKEKVFIEKINESETESSSESISSYIVARKRKFNDELDESDINSVNSLSDNESSLDNEDFNGDNGNPSQDYNNYNENYNSDDDNQSFDEDYNDDNPNQNYNNYNENYNGNNDNQNLDEDYNDNDPSQDYNGEDNPSLDNDENDKVEDIETENELIQGLRLLHTKVLYSISDIAFNKILDNINSNLTIYKLKKKINNIIPFKPQKYDTCKNSCIAFTSLYESLTTCPICNKNRFDDNSKSVNTTFFFSLKEHLIIQYKDKERAEELQYRNTYSQTKGKNGENEKIYANIFDGMLYQDLLQRDYFKDGRDITLSGSCDGYQIFKQKTDDCWIVLLINNNLPSHIRVKKKIF</sequence>
<feature type="compositionally biased region" description="Low complexity" evidence="1">
    <location>
        <begin position="98"/>
        <end position="108"/>
    </location>
</feature>
<accession>A0A8H3MGR2</accession>
<dbReference type="Proteomes" id="UP000615446">
    <property type="component" value="Unassembled WGS sequence"/>
</dbReference>
<reference evidence="2" key="1">
    <citation type="submission" date="2019-10" db="EMBL/GenBank/DDBJ databases">
        <title>Conservation and host-specific expression of non-tandemly repeated heterogenous ribosome RNA gene in arbuscular mycorrhizal fungi.</title>
        <authorList>
            <person name="Maeda T."/>
            <person name="Kobayashi Y."/>
            <person name="Nakagawa T."/>
            <person name="Ezawa T."/>
            <person name="Yamaguchi K."/>
            <person name="Bino T."/>
            <person name="Nishimoto Y."/>
            <person name="Shigenobu S."/>
            <person name="Kawaguchi M."/>
        </authorList>
    </citation>
    <scope>NUCLEOTIDE SEQUENCE</scope>
    <source>
        <strain evidence="2">HR1</strain>
    </source>
</reference>
<name>A0A8H3MGR2_9GLOM</name>
<dbReference type="EMBL" id="BLAL01000356">
    <property type="protein sequence ID" value="GET04501.1"/>
    <property type="molecule type" value="Genomic_DNA"/>
</dbReference>
<organism evidence="2 3">
    <name type="scientific">Rhizophagus clarus</name>
    <dbReference type="NCBI Taxonomy" id="94130"/>
    <lineage>
        <taxon>Eukaryota</taxon>
        <taxon>Fungi</taxon>
        <taxon>Fungi incertae sedis</taxon>
        <taxon>Mucoromycota</taxon>
        <taxon>Glomeromycotina</taxon>
        <taxon>Glomeromycetes</taxon>
        <taxon>Glomerales</taxon>
        <taxon>Glomeraceae</taxon>
        <taxon>Rhizophagus</taxon>
    </lineage>
</organism>
<dbReference type="AlphaFoldDB" id="A0A8H3MGR2"/>
<evidence type="ECO:0000256" key="1">
    <source>
        <dbReference type="SAM" id="MobiDB-lite"/>
    </source>
</evidence>
<proteinExistence type="predicted"/>
<evidence type="ECO:0000313" key="3">
    <source>
        <dbReference type="Proteomes" id="UP000615446"/>
    </source>
</evidence>
<feature type="compositionally biased region" description="Low complexity" evidence="1">
    <location>
        <begin position="124"/>
        <end position="144"/>
    </location>
</feature>